<dbReference type="Proteomes" id="UP001055303">
    <property type="component" value="Unassembled WGS sequence"/>
</dbReference>
<feature type="region of interest" description="Disordered" evidence="1">
    <location>
        <begin position="1"/>
        <end position="32"/>
    </location>
</feature>
<proteinExistence type="predicted"/>
<dbReference type="EMBL" id="BPQI01000232">
    <property type="protein sequence ID" value="GJD59608.1"/>
    <property type="molecule type" value="Genomic_DNA"/>
</dbReference>
<dbReference type="OrthoDB" id="9907083at2"/>
<name>A0A564G8T2_9HYPH</name>
<reference evidence="3 4" key="1">
    <citation type="submission" date="2019-06" db="EMBL/GenBank/DDBJ databases">
        <authorList>
            <person name="Rodrigo-Torres L."/>
            <person name="Arahal R. D."/>
            <person name="Lucena T."/>
        </authorList>
    </citation>
    <scope>NUCLEOTIDE SEQUENCE [LARGE SCALE GENOMIC DNA]</scope>
    <source>
        <strain evidence="3 4">SW08-7</strain>
    </source>
</reference>
<evidence type="ECO:0000313" key="5">
    <source>
        <dbReference type="Proteomes" id="UP001055303"/>
    </source>
</evidence>
<reference evidence="2" key="3">
    <citation type="submission" date="2021-08" db="EMBL/GenBank/DDBJ databases">
        <authorList>
            <person name="Tani A."/>
            <person name="Ola A."/>
            <person name="Ogura Y."/>
            <person name="Katsura K."/>
            <person name="Hayashi T."/>
        </authorList>
    </citation>
    <scope>NUCLEOTIDE SEQUENCE</scope>
    <source>
        <strain evidence="2">DSM 22415</strain>
    </source>
</reference>
<evidence type="ECO:0000256" key="1">
    <source>
        <dbReference type="SAM" id="MobiDB-lite"/>
    </source>
</evidence>
<dbReference type="Proteomes" id="UP000401717">
    <property type="component" value="Unassembled WGS sequence"/>
</dbReference>
<reference evidence="2" key="2">
    <citation type="journal article" date="2021" name="Front. Microbiol.">
        <title>Comprehensive Comparative Genomics and Phenotyping of Methylobacterium Species.</title>
        <authorList>
            <person name="Alessa O."/>
            <person name="Ogura Y."/>
            <person name="Fujitani Y."/>
            <person name="Takami H."/>
            <person name="Hayashi T."/>
            <person name="Sahin N."/>
            <person name="Tani A."/>
        </authorList>
    </citation>
    <scope>NUCLEOTIDE SEQUENCE</scope>
    <source>
        <strain evidence="2">DSM 22415</strain>
    </source>
</reference>
<organism evidence="3 4">
    <name type="scientific">Methylobacterium dankookense</name>
    <dbReference type="NCBI Taxonomy" id="560405"/>
    <lineage>
        <taxon>Bacteria</taxon>
        <taxon>Pseudomonadati</taxon>
        <taxon>Pseudomonadota</taxon>
        <taxon>Alphaproteobacteria</taxon>
        <taxon>Hyphomicrobiales</taxon>
        <taxon>Methylobacteriaceae</taxon>
        <taxon>Methylobacterium</taxon>
    </lineage>
</organism>
<protein>
    <submittedName>
        <fullName evidence="3">Uncharacterized protein</fullName>
    </submittedName>
</protein>
<dbReference type="EMBL" id="CABFVH010000080">
    <property type="protein sequence ID" value="VUF15951.1"/>
    <property type="molecule type" value="Genomic_DNA"/>
</dbReference>
<dbReference type="AlphaFoldDB" id="A0A564G8T2"/>
<keyword evidence="5" id="KW-1185">Reference proteome</keyword>
<evidence type="ECO:0000313" key="3">
    <source>
        <dbReference type="EMBL" id="VUF15951.1"/>
    </source>
</evidence>
<gene>
    <name evidence="2" type="ORF">IFDJLNFL_5537</name>
    <name evidence="3" type="ORF">MTDSW087_05700</name>
</gene>
<sequence>MPSGGNNRKSDDERRASGSYRPSTSSAARDRRIADNIYAGPGFRDVPDPEYPLGDFGQRKYFELAGRLLAEGKLSRAMRDTAEQVAILSEIQHQRMACGERVPAYLTRDISRHLAMLKLAEDTTPIGGNVGARAQENPFRFCGALLAPFAPRGLRGSPAAPA</sequence>
<evidence type="ECO:0000313" key="4">
    <source>
        <dbReference type="Proteomes" id="UP000401717"/>
    </source>
</evidence>
<accession>A0A564G8T2</accession>
<evidence type="ECO:0000313" key="2">
    <source>
        <dbReference type="EMBL" id="GJD59608.1"/>
    </source>
</evidence>
<dbReference type="RefSeq" id="WP_144768997.1">
    <property type="nucleotide sequence ID" value="NZ_BPQI01000232.1"/>
</dbReference>